<feature type="signal peptide" evidence="2">
    <location>
        <begin position="1"/>
        <end position="26"/>
    </location>
</feature>
<dbReference type="EMBL" id="QRDV01000008">
    <property type="protein sequence ID" value="RED42735.1"/>
    <property type="molecule type" value="Genomic_DNA"/>
</dbReference>
<dbReference type="PROSITE" id="PS50005">
    <property type="entry name" value="TPR"/>
    <property type="match status" value="1"/>
</dbReference>
<dbReference type="Pfam" id="PF13181">
    <property type="entry name" value="TPR_8"/>
    <property type="match status" value="1"/>
</dbReference>
<comment type="caution">
    <text evidence="3">The sequence shown here is derived from an EMBL/GenBank/DDBJ whole genome shotgun (WGS) entry which is preliminary data.</text>
</comment>
<evidence type="ECO:0000256" key="2">
    <source>
        <dbReference type="SAM" id="SignalP"/>
    </source>
</evidence>
<name>A0A3D9GZS2_9FLAO</name>
<sequence length="425" mass="48339">MILKKIFPFILLVVVFSCNSKQVTNAEDYNTYLTHTDSQTELLAAAQIWTDKLDANPNQFPYLGKRASAYSKLFSATGNIEYLKQAEYDLLEAIKVTNEKNGSYLKSLAANYISQHRFKEALEKLKVAEAIGDKINGTKKMLFDVHLELGNYIEAESYLEAIKNTSDFDYLIRLAKWEDHNGNLEGAIENMEKATQIAESSNLKGMKQWAYTNSADFYGHAGDIKKSYKYFLKALELDPNDAYAKKGIAWIVYSYENNAEEALKILDHVSSYYQAPDYELLKAEVAEFQNNLDLKSKSLENYQVAVSNKQYGDMYNAYNVTLFTDDLLLPEIAIDFATTEVENRPTPLSYDLLAWSYFKQGDVDKANQIIEEFVDGKTFEPAVLYHVAEIYKAAGKTDEIKPLKEELIASIYELGPLMTTKIKNL</sequence>
<evidence type="ECO:0000313" key="3">
    <source>
        <dbReference type="EMBL" id="RED42735.1"/>
    </source>
</evidence>
<dbReference type="PROSITE" id="PS51257">
    <property type="entry name" value="PROKAR_LIPOPROTEIN"/>
    <property type="match status" value="1"/>
</dbReference>
<proteinExistence type="predicted"/>
<keyword evidence="1" id="KW-0802">TPR repeat</keyword>
<feature type="chain" id="PRO_5017639009" evidence="2">
    <location>
        <begin position="27"/>
        <end position="425"/>
    </location>
</feature>
<dbReference type="Pfam" id="PF13174">
    <property type="entry name" value="TPR_6"/>
    <property type="match status" value="1"/>
</dbReference>
<accession>A0A3D9GZS2</accession>
<evidence type="ECO:0000313" key="4">
    <source>
        <dbReference type="Proteomes" id="UP000256980"/>
    </source>
</evidence>
<keyword evidence="4" id="KW-1185">Reference proteome</keyword>
<reference evidence="3 4" key="1">
    <citation type="submission" date="2018-07" db="EMBL/GenBank/DDBJ databases">
        <title>Genomic Encyclopedia of Type Strains, Phase III (KMG-III): the genomes of soil and plant-associated and newly described type strains.</title>
        <authorList>
            <person name="Whitman W."/>
        </authorList>
    </citation>
    <scope>NUCLEOTIDE SEQUENCE [LARGE SCALE GENOMIC DNA]</scope>
    <source>
        <strain evidence="3 4">CECT 7946</strain>
    </source>
</reference>
<dbReference type="OrthoDB" id="1399920at2"/>
<dbReference type="AlphaFoldDB" id="A0A3D9GZS2"/>
<dbReference type="Proteomes" id="UP000256980">
    <property type="component" value="Unassembled WGS sequence"/>
</dbReference>
<dbReference type="SUPFAM" id="SSF48452">
    <property type="entry name" value="TPR-like"/>
    <property type="match status" value="2"/>
</dbReference>
<dbReference type="SMART" id="SM00028">
    <property type="entry name" value="TPR"/>
    <property type="match status" value="3"/>
</dbReference>
<protein>
    <submittedName>
        <fullName evidence="3">Tetratricopeptide repeat protein</fullName>
    </submittedName>
</protein>
<feature type="repeat" description="TPR" evidence="1">
    <location>
        <begin position="208"/>
        <end position="241"/>
    </location>
</feature>
<evidence type="ECO:0000256" key="1">
    <source>
        <dbReference type="PROSITE-ProRule" id="PRU00339"/>
    </source>
</evidence>
<dbReference type="Gene3D" id="1.25.40.10">
    <property type="entry name" value="Tetratricopeptide repeat domain"/>
    <property type="match status" value="3"/>
</dbReference>
<dbReference type="RefSeq" id="WP_115818462.1">
    <property type="nucleotide sequence ID" value="NZ_QRDV01000008.1"/>
</dbReference>
<dbReference type="InterPro" id="IPR019734">
    <property type="entry name" value="TPR_rpt"/>
</dbReference>
<organism evidence="3 4">
    <name type="scientific">Winogradskyella eximia</name>
    <dbReference type="NCBI Taxonomy" id="262006"/>
    <lineage>
        <taxon>Bacteria</taxon>
        <taxon>Pseudomonadati</taxon>
        <taxon>Bacteroidota</taxon>
        <taxon>Flavobacteriia</taxon>
        <taxon>Flavobacteriales</taxon>
        <taxon>Flavobacteriaceae</taxon>
        <taxon>Winogradskyella</taxon>
    </lineage>
</organism>
<dbReference type="InterPro" id="IPR011990">
    <property type="entry name" value="TPR-like_helical_dom_sf"/>
</dbReference>
<keyword evidence="2" id="KW-0732">Signal</keyword>
<gene>
    <name evidence="3" type="ORF">DFQ10_108142</name>
</gene>